<evidence type="ECO:0000313" key="1">
    <source>
        <dbReference type="EMBL" id="HAW78089.1"/>
    </source>
</evidence>
<organism evidence="1 2">
    <name type="scientific">Alteromonas australica</name>
    <dbReference type="NCBI Taxonomy" id="589873"/>
    <lineage>
        <taxon>Bacteria</taxon>
        <taxon>Pseudomonadati</taxon>
        <taxon>Pseudomonadota</taxon>
        <taxon>Gammaproteobacteria</taxon>
        <taxon>Alteromonadales</taxon>
        <taxon>Alteromonadaceae</taxon>
        <taxon>Alteromonas/Salinimonas group</taxon>
        <taxon>Alteromonas</taxon>
    </lineage>
</organism>
<name>A0A350P9X2_9ALTE</name>
<accession>A0A350P9X2</accession>
<gene>
    <name evidence="1" type="ORF">DCW74_20425</name>
</gene>
<evidence type="ECO:0000313" key="2">
    <source>
        <dbReference type="Proteomes" id="UP000263517"/>
    </source>
</evidence>
<protein>
    <submittedName>
        <fullName evidence="1">Uncharacterized protein</fullName>
    </submittedName>
</protein>
<reference evidence="1 2" key="1">
    <citation type="journal article" date="2018" name="Nat. Biotechnol.">
        <title>A standardized bacterial taxonomy based on genome phylogeny substantially revises the tree of life.</title>
        <authorList>
            <person name="Parks D.H."/>
            <person name="Chuvochina M."/>
            <person name="Waite D.W."/>
            <person name="Rinke C."/>
            <person name="Skarshewski A."/>
            <person name="Chaumeil P.A."/>
            <person name="Hugenholtz P."/>
        </authorList>
    </citation>
    <scope>NUCLEOTIDE SEQUENCE [LARGE SCALE GENOMIC DNA]</scope>
    <source>
        <strain evidence="1">UBA11978</strain>
    </source>
</reference>
<dbReference type="Proteomes" id="UP000263517">
    <property type="component" value="Unassembled WGS sequence"/>
</dbReference>
<comment type="caution">
    <text evidence="1">The sequence shown here is derived from an EMBL/GenBank/DDBJ whole genome shotgun (WGS) entry which is preliminary data.</text>
</comment>
<dbReference type="AlphaFoldDB" id="A0A350P9X2"/>
<proteinExistence type="predicted"/>
<sequence>MDTFILVVSIWGFTGQEWAYIGQQSLQQEMSETQCIWLKSEEMWQSNYENENFRFRMDCMKASCAFQESCS</sequence>
<dbReference type="EMBL" id="DNAN01000711">
    <property type="protein sequence ID" value="HAW78089.1"/>
    <property type="molecule type" value="Genomic_DNA"/>
</dbReference>